<name>A0A0C1PKY8_9LACO</name>
<feature type="compositionally biased region" description="Polar residues" evidence="1">
    <location>
        <begin position="25"/>
        <end position="40"/>
    </location>
</feature>
<dbReference type="Pfam" id="PF07537">
    <property type="entry name" value="CamS"/>
    <property type="match status" value="1"/>
</dbReference>
<dbReference type="EMBL" id="JOJZ01000020">
    <property type="protein sequence ID" value="KID41357.1"/>
    <property type="molecule type" value="Genomic_DNA"/>
</dbReference>
<dbReference type="Proteomes" id="UP000031397">
    <property type="component" value="Unassembled WGS sequence"/>
</dbReference>
<dbReference type="AlphaFoldDB" id="A0A0C1PKY8"/>
<dbReference type="InterPro" id="IPR011426">
    <property type="entry name" value="CamS"/>
</dbReference>
<evidence type="ECO:0000256" key="1">
    <source>
        <dbReference type="SAM" id="MobiDB-lite"/>
    </source>
</evidence>
<dbReference type="PROSITE" id="PS51257">
    <property type="entry name" value="PROKAR_LIPOPROTEIN"/>
    <property type="match status" value="1"/>
</dbReference>
<evidence type="ECO:0000256" key="2">
    <source>
        <dbReference type="SAM" id="SignalP"/>
    </source>
</evidence>
<keyword evidence="4" id="KW-1185">Reference proteome</keyword>
<keyword evidence="3" id="KW-0449">Lipoprotein</keyword>
<dbReference type="PATRIC" id="fig|1614.7.peg.970"/>
<feature type="chain" id="PRO_5002136339" evidence="2">
    <location>
        <begin position="29"/>
        <end position="372"/>
    </location>
</feature>
<gene>
    <name evidence="3" type="ORF">LfDm3_1023</name>
</gene>
<feature type="signal peptide" evidence="2">
    <location>
        <begin position="1"/>
        <end position="28"/>
    </location>
</feature>
<comment type="caution">
    <text evidence="3">The sequence shown here is derived from an EMBL/GenBank/DDBJ whole genome shotgun (WGS) entry which is preliminary data.</text>
</comment>
<dbReference type="Gene3D" id="3.10.570.10">
    <property type="entry name" value="sex pheromone staph- cam373 precursor domain"/>
    <property type="match status" value="1"/>
</dbReference>
<dbReference type="CDD" id="cd13440">
    <property type="entry name" value="CamS_repeat_2"/>
    <property type="match status" value="1"/>
</dbReference>
<protein>
    <submittedName>
        <fullName evidence="3">Putative pheromone lipoprotein CamS</fullName>
    </submittedName>
</protein>
<feature type="region of interest" description="Disordered" evidence="1">
    <location>
        <begin position="25"/>
        <end position="46"/>
    </location>
</feature>
<proteinExistence type="predicted"/>
<sequence length="372" mass="41317">MKRLKVILMVAASALLLVACGSSNNKSAGTTSNKNTQLTGQAGGKNYQGVIKDGHYQTSKSRGVDIQQNDNQFNLKGFQNGLLGISKQNFSTNKYVFQEGQYISTDTTEKWLDRKSKQNPEGLNPSQQKGKVTPMYLQQIDEQDFLVPDGNKTTMKGMTIGLGINSVYYYTKQKYGSQYQQKIPDDVVEKQGKEMANTILKRLRQNKELKNIPIVIALYKQAPNDSLTGGNFFASSVNNSGTTSVNSWKPINEKSYVFPIADGSKGPNTNDLSAFNQFKSQIQNFFPNLSGITAQAQYKGKQLQGMHINITTQFYSQTEIISFTQYLQNAAQKYLPANVPIDITVKSTDGIQSFLNRNSGGKTFSSHVFNSY</sequence>
<evidence type="ECO:0000313" key="4">
    <source>
        <dbReference type="Proteomes" id="UP000031397"/>
    </source>
</evidence>
<dbReference type="CDD" id="cd13441">
    <property type="entry name" value="CamS_repeat_1"/>
    <property type="match status" value="1"/>
</dbReference>
<dbReference type="PIRSF" id="PIRSF012509">
    <property type="entry name" value="CamS"/>
    <property type="match status" value="1"/>
</dbReference>
<keyword evidence="2" id="KW-0732">Signal</keyword>
<accession>A0A0C1PKY8</accession>
<organism evidence="3 4">
    <name type="scientific">Fructilactobacillus fructivorans</name>
    <dbReference type="NCBI Taxonomy" id="1614"/>
    <lineage>
        <taxon>Bacteria</taxon>
        <taxon>Bacillati</taxon>
        <taxon>Bacillota</taxon>
        <taxon>Bacilli</taxon>
        <taxon>Lactobacillales</taxon>
        <taxon>Lactobacillaceae</taxon>
        <taxon>Fructilactobacillus</taxon>
    </lineage>
</organism>
<evidence type="ECO:0000313" key="3">
    <source>
        <dbReference type="EMBL" id="KID41357.1"/>
    </source>
</evidence>
<reference evidence="3 4" key="1">
    <citation type="submission" date="2014-06" db="EMBL/GenBank/DDBJ databases">
        <title>Functional and comparative genomic analyses of the Drosophila gut microbiota identify candidate symbiosis factors.</title>
        <authorList>
            <person name="Newell P.D."/>
            <person name="Chaston J.M."/>
            <person name="Douglas A.E."/>
        </authorList>
    </citation>
    <scope>NUCLEOTIDE SEQUENCE [LARGE SCALE GENOMIC DNA]</scope>
    <source>
        <strain evidence="3 4">DmCS_002</strain>
    </source>
</reference>